<dbReference type="InterPro" id="IPR027417">
    <property type="entry name" value="P-loop_NTPase"/>
</dbReference>
<organism evidence="4 5">
    <name type="scientific">Guptibacillus hwajinpoensis</name>
    <dbReference type="NCBI Taxonomy" id="208199"/>
    <lineage>
        <taxon>Bacteria</taxon>
        <taxon>Bacillati</taxon>
        <taxon>Bacillota</taxon>
        <taxon>Bacilli</taxon>
        <taxon>Bacillales</taxon>
        <taxon>Guptibacillaceae</taxon>
        <taxon>Guptibacillus</taxon>
    </lineage>
</organism>
<comment type="caution">
    <text evidence="4">The sequence shown here is derived from an EMBL/GenBank/DDBJ whole genome shotgun (WGS) entry which is preliminary data.</text>
</comment>
<proteinExistence type="inferred from homology"/>
<name>A0A4U1MMF9_9BACL</name>
<protein>
    <submittedName>
        <fullName evidence="4">Sulfotransferase domain-containing protein</fullName>
    </submittedName>
</protein>
<dbReference type="Proteomes" id="UP000310541">
    <property type="component" value="Unassembled WGS sequence"/>
</dbReference>
<comment type="similarity">
    <text evidence="1">Belongs to the sulfotransferase 1 family.</text>
</comment>
<dbReference type="PANTHER" id="PTHR11783">
    <property type="entry name" value="SULFOTRANSFERASE SULT"/>
    <property type="match status" value="1"/>
</dbReference>
<evidence type="ECO:0000313" key="5">
    <source>
        <dbReference type="Proteomes" id="UP000310541"/>
    </source>
</evidence>
<dbReference type="EMBL" id="SWFM01000001">
    <property type="protein sequence ID" value="TKD71866.1"/>
    <property type="molecule type" value="Genomic_DNA"/>
</dbReference>
<dbReference type="AlphaFoldDB" id="A0A4U1MMF9"/>
<reference evidence="4 5" key="1">
    <citation type="submission" date="2019-04" db="EMBL/GenBank/DDBJ databases">
        <title>Genome sequence of Bacillus hwajinpoensis strain Y2.</title>
        <authorList>
            <person name="Fair J.L."/>
            <person name="Maclea K.S."/>
        </authorList>
    </citation>
    <scope>NUCLEOTIDE SEQUENCE [LARGE SCALE GENOMIC DNA]</scope>
    <source>
        <strain evidence="4 5">Y2</strain>
    </source>
</reference>
<evidence type="ECO:0000256" key="1">
    <source>
        <dbReference type="ARBA" id="ARBA00005771"/>
    </source>
</evidence>
<dbReference type="GO" id="GO:0008146">
    <property type="term" value="F:sulfotransferase activity"/>
    <property type="evidence" value="ECO:0007669"/>
    <property type="project" value="InterPro"/>
</dbReference>
<feature type="domain" description="Sulfotransferase" evidence="3">
    <location>
        <begin position="23"/>
        <end position="258"/>
    </location>
</feature>
<dbReference type="OrthoDB" id="570215at2"/>
<dbReference type="Gene3D" id="3.40.50.300">
    <property type="entry name" value="P-loop containing nucleotide triphosphate hydrolases"/>
    <property type="match status" value="1"/>
</dbReference>
<evidence type="ECO:0000313" key="4">
    <source>
        <dbReference type="EMBL" id="TKD71866.1"/>
    </source>
</evidence>
<evidence type="ECO:0000256" key="2">
    <source>
        <dbReference type="ARBA" id="ARBA00022679"/>
    </source>
</evidence>
<accession>A0A4U1MMF9</accession>
<keyword evidence="2 4" id="KW-0808">Transferase</keyword>
<dbReference type="Pfam" id="PF00685">
    <property type="entry name" value="Sulfotransfer_1"/>
    <property type="match status" value="1"/>
</dbReference>
<gene>
    <name evidence="4" type="ORF">FBF83_03435</name>
</gene>
<dbReference type="SUPFAM" id="SSF52540">
    <property type="entry name" value="P-loop containing nucleoside triphosphate hydrolases"/>
    <property type="match status" value="1"/>
</dbReference>
<dbReference type="InterPro" id="IPR000863">
    <property type="entry name" value="Sulfotransferase_dom"/>
</dbReference>
<evidence type="ECO:0000259" key="3">
    <source>
        <dbReference type="Pfam" id="PF00685"/>
    </source>
</evidence>
<sequence length="276" mass="32185">MIVKRAFGGLFMPEQDSLTSLPPFFMSSVPKSGTHLLHQLLNGIPNVSMNINDSIKKFFLGAVLASDAYYEALYQDHRSRLNLLKENEFGLGHVRYSSKYEDMLKEANKKHVFLYRDPRDVLVSLAYFIGEKWLFHPLHHQFQTTTDVKDRLRMLIQGVPGLWPDFNTYISSFYGWVDVEDVHKIRFEQLVESSKSRRVALGKLLDFLYDHALRDQLKEQIVNDMIANIDTSKSFTFRSGKISGWKREFDEELKELFKSQSNLLLTNLGYETDDNW</sequence>